<dbReference type="InterPro" id="IPR010960">
    <property type="entry name" value="Flavocytochrome_c"/>
</dbReference>
<accession>A0A7R9WDF6</accession>
<keyword evidence="7" id="KW-0256">Endoplasmic reticulum</keyword>
<dbReference type="Pfam" id="PF04137">
    <property type="entry name" value="ERO1"/>
    <property type="match status" value="1"/>
</dbReference>
<feature type="compositionally biased region" description="Basic and acidic residues" evidence="15">
    <location>
        <begin position="738"/>
        <end position="748"/>
    </location>
</feature>
<dbReference type="GO" id="GO:0015035">
    <property type="term" value="F:protein-disulfide reductase activity"/>
    <property type="evidence" value="ECO:0007669"/>
    <property type="project" value="InterPro"/>
</dbReference>
<dbReference type="NCBIfam" id="TIGR01813">
    <property type="entry name" value="flavo_cyto_c"/>
    <property type="match status" value="1"/>
</dbReference>
<keyword evidence="13" id="KW-0325">Glycoprotein</keyword>
<dbReference type="EMBL" id="HBED01039502">
    <property type="protein sequence ID" value="CAD8321424.1"/>
    <property type="molecule type" value="Transcribed_RNA"/>
</dbReference>
<feature type="domain" description="Cytochrome b5 heme-binding" evidence="16">
    <location>
        <begin position="739"/>
        <end position="814"/>
    </location>
</feature>
<dbReference type="Pfam" id="PF00173">
    <property type="entry name" value="Cyt-b5"/>
    <property type="match status" value="1"/>
</dbReference>
<dbReference type="PANTHER" id="PTHR43400:SF1">
    <property type="entry name" value="FUMARATE REDUCTASE"/>
    <property type="match status" value="1"/>
</dbReference>
<evidence type="ECO:0000256" key="8">
    <source>
        <dbReference type="ARBA" id="ARBA00022827"/>
    </source>
</evidence>
<evidence type="ECO:0000256" key="7">
    <source>
        <dbReference type="ARBA" id="ARBA00022824"/>
    </source>
</evidence>
<evidence type="ECO:0000256" key="6">
    <source>
        <dbReference type="ARBA" id="ARBA00022729"/>
    </source>
</evidence>
<dbReference type="InterPro" id="IPR036400">
    <property type="entry name" value="Cyt_B5-like_heme/steroid_sf"/>
</dbReference>
<keyword evidence="9" id="KW-0249">Electron transport</keyword>
<comment type="cofactor">
    <cofactor evidence="1">
        <name>FAD</name>
        <dbReference type="ChEBI" id="CHEBI:57692"/>
    </cofactor>
</comment>
<dbReference type="InterPro" id="IPR027477">
    <property type="entry name" value="Succ_DH/fumarate_Rdtase_cat_sf"/>
</dbReference>
<dbReference type="SUPFAM" id="SSF110019">
    <property type="entry name" value="ERO1-like"/>
    <property type="match status" value="1"/>
</dbReference>
<dbReference type="Gene3D" id="3.90.700.10">
    <property type="entry name" value="Succinate dehydrogenase/fumarate reductase flavoprotein, catalytic domain"/>
    <property type="match status" value="1"/>
</dbReference>
<dbReference type="GO" id="GO:0005789">
    <property type="term" value="C:endoplasmic reticulum membrane"/>
    <property type="evidence" value="ECO:0007669"/>
    <property type="project" value="UniProtKB-SubCell"/>
</dbReference>
<evidence type="ECO:0000256" key="14">
    <source>
        <dbReference type="ARBA" id="ARBA00023284"/>
    </source>
</evidence>
<dbReference type="SUPFAM" id="SSF56425">
    <property type="entry name" value="Succinate dehydrogenase/fumarate reductase flavoprotein, catalytic domain"/>
    <property type="match status" value="1"/>
</dbReference>
<evidence type="ECO:0000256" key="2">
    <source>
        <dbReference type="ARBA" id="ARBA00004367"/>
    </source>
</evidence>
<gene>
    <name evidence="17" type="ORF">TDUB1175_LOCUS19840</name>
</gene>
<evidence type="ECO:0000256" key="4">
    <source>
        <dbReference type="ARBA" id="ARBA00022448"/>
    </source>
</evidence>
<dbReference type="SUPFAM" id="SSF55856">
    <property type="entry name" value="Cytochrome b5-like heme/steroid binding domain"/>
    <property type="match status" value="1"/>
</dbReference>
<keyword evidence="12" id="KW-1015">Disulfide bond</keyword>
<evidence type="ECO:0000256" key="15">
    <source>
        <dbReference type="SAM" id="MobiDB-lite"/>
    </source>
</evidence>
<dbReference type="GO" id="GO:0010181">
    <property type="term" value="F:FMN binding"/>
    <property type="evidence" value="ECO:0007669"/>
    <property type="project" value="InterPro"/>
</dbReference>
<dbReference type="Pfam" id="PF00890">
    <property type="entry name" value="FAD_binding_2"/>
    <property type="match status" value="1"/>
</dbReference>
<keyword evidence="6" id="KW-0732">Signal</keyword>
<keyword evidence="11" id="KW-0472">Membrane</keyword>
<reference evidence="17" key="1">
    <citation type="submission" date="2021-01" db="EMBL/GenBank/DDBJ databases">
        <authorList>
            <person name="Corre E."/>
            <person name="Pelletier E."/>
            <person name="Niang G."/>
            <person name="Scheremetjew M."/>
            <person name="Finn R."/>
            <person name="Kale V."/>
            <person name="Holt S."/>
            <person name="Cochrane G."/>
            <person name="Meng A."/>
            <person name="Brown T."/>
            <person name="Cohen L."/>
        </authorList>
    </citation>
    <scope>NUCLEOTIDE SEQUENCE</scope>
    <source>
        <strain evidence="17">CCMP147</strain>
    </source>
</reference>
<comment type="subcellular location">
    <subcellularLocation>
        <location evidence="2">Endoplasmic reticulum membrane</location>
        <topology evidence="2">Peripheral membrane protein</topology>
        <orientation evidence="2">Lumenal side</orientation>
    </subcellularLocation>
</comment>
<comment type="similarity">
    <text evidence="3">Belongs to the EROs family.</text>
</comment>
<protein>
    <recommendedName>
        <fullName evidence="16">Cytochrome b5 heme-binding domain-containing protein</fullName>
    </recommendedName>
</protein>
<name>A0A7R9WDF6_9STRA</name>
<sequence length="819" mass="86196">MFRESQSESPSQSQSDEIVSLKANFKDVFHNISSILDCVQCQQCKLHGKMAMLGYGTALKILFLPRADLVAASLSRNEVVAFVNTIAKMSESIKEVRELTALYWRERVTEANGREDMTLPAPADSTGGGDGTTAGSTIAAGAGGNLGGVSVSSGTGGVGEADLVDAAVGAAAQLAAGGHITEEREAELVQLAFARDSNLLTLAKYYASDLNKFLLHSRGIGSLGGDGSALAIPEDDPDAVVVGSGLAGLAAALNILDRGGRVVIVEKEHRLGGNSNKASSGINGCCPPEEGIDTHDTQEIFRNDTIKSAGEAAQLPLIDALVENSASAVVWLRERVGVDLSLLAQLGGHGRKRTHRPKNGMVGAEIIYGMQKAVREYEKKGSAKILVDTKVTGLVQDDDGRVVGVDVEYNRGEESRPTRLTATNVVLATGGFASDRNPGSYLDQYRPELMRFPATAGDFSTGDGVALATALGAGTINMDKIQIHPTGWVDPSDPSNPTKVLAAELMRGVGGVLLNSRGERFCNELGTRAYVTDKMLSHHPKYAETGVWDDGAEIPTFSLVLSSSAADDGRKHVSHYTHKKLLTEIQGVTALAEWMGVNVETVRSTLEGYRRAAASGEDEWGKTTFRGVPSSDLDNETFYAGTVVPVLHYCMGGVTIDPEGNVLDGESGKPIPGLHAAGEVSGGVHGVNRLAGNSLLECTVYGTIVGKKLPIKPRTPPSLGAGVQIGAAGATASSSQPTKKEVTPEELAKHSSDDDCWVAIHGNVYDLTEFAEEHPPGAESILELAGTDGTEAFKAIHNENILDDFDTELIGVLVDMASG</sequence>
<dbReference type="InterPro" id="IPR003953">
    <property type="entry name" value="FAD-dep_OxRdtase_2_FAD-bd"/>
</dbReference>
<dbReference type="InterPro" id="IPR050315">
    <property type="entry name" value="FAD-oxidoreductase_2"/>
</dbReference>
<keyword evidence="10" id="KW-0560">Oxidoreductase</keyword>
<evidence type="ECO:0000259" key="16">
    <source>
        <dbReference type="PROSITE" id="PS50255"/>
    </source>
</evidence>
<dbReference type="InterPro" id="IPR036188">
    <property type="entry name" value="FAD/NAD-bd_sf"/>
</dbReference>
<proteinExistence type="inferred from homology"/>
<dbReference type="PROSITE" id="PS50255">
    <property type="entry name" value="CYTOCHROME_B5_2"/>
    <property type="match status" value="1"/>
</dbReference>
<evidence type="ECO:0000256" key="11">
    <source>
        <dbReference type="ARBA" id="ARBA00023136"/>
    </source>
</evidence>
<dbReference type="InterPro" id="IPR037192">
    <property type="entry name" value="ERO1-like_sf"/>
</dbReference>
<evidence type="ECO:0000256" key="9">
    <source>
        <dbReference type="ARBA" id="ARBA00022982"/>
    </source>
</evidence>
<keyword evidence="5" id="KW-0285">Flavoprotein</keyword>
<keyword evidence="8" id="KW-0274">FAD</keyword>
<dbReference type="InterPro" id="IPR007266">
    <property type="entry name" value="Ero1"/>
</dbReference>
<feature type="region of interest" description="Disordered" evidence="15">
    <location>
        <begin position="728"/>
        <end position="748"/>
    </location>
</feature>
<dbReference type="AlphaFoldDB" id="A0A7R9WDF6"/>
<evidence type="ECO:0000256" key="5">
    <source>
        <dbReference type="ARBA" id="ARBA00022630"/>
    </source>
</evidence>
<dbReference type="PANTHER" id="PTHR43400">
    <property type="entry name" value="FUMARATE REDUCTASE"/>
    <property type="match status" value="1"/>
</dbReference>
<dbReference type="GO" id="GO:0071949">
    <property type="term" value="F:FAD binding"/>
    <property type="evidence" value="ECO:0007669"/>
    <property type="project" value="InterPro"/>
</dbReference>
<evidence type="ECO:0000256" key="13">
    <source>
        <dbReference type="ARBA" id="ARBA00023180"/>
    </source>
</evidence>
<dbReference type="PRINTS" id="PR00363">
    <property type="entry name" value="CYTOCHROMEB5"/>
</dbReference>
<evidence type="ECO:0000256" key="3">
    <source>
        <dbReference type="ARBA" id="ARBA00008277"/>
    </source>
</evidence>
<dbReference type="Gene3D" id="3.10.120.10">
    <property type="entry name" value="Cytochrome b5-like heme/steroid binding domain"/>
    <property type="match status" value="1"/>
</dbReference>
<evidence type="ECO:0000256" key="12">
    <source>
        <dbReference type="ARBA" id="ARBA00023157"/>
    </source>
</evidence>
<dbReference type="SUPFAM" id="SSF51905">
    <property type="entry name" value="FAD/NAD(P)-binding domain"/>
    <property type="match status" value="1"/>
</dbReference>
<dbReference type="SMART" id="SM01117">
    <property type="entry name" value="Cyt-b5"/>
    <property type="match status" value="1"/>
</dbReference>
<dbReference type="GO" id="GO:0016972">
    <property type="term" value="F:thiol oxidase activity"/>
    <property type="evidence" value="ECO:0007669"/>
    <property type="project" value="InterPro"/>
</dbReference>
<dbReference type="GO" id="GO:0034975">
    <property type="term" value="P:protein folding in endoplasmic reticulum"/>
    <property type="evidence" value="ECO:0007669"/>
    <property type="project" value="InterPro"/>
</dbReference>
<dbReference type="Gene3D" id="3.50.50.60">
    <property type="entry name" value="FAD/NAD(P)-binding domain"/>
    <property type="match status" value="1"/>
</dbReference>
<keyword evidence="14" id="KW-0676">Redox-active center</keyword>
<organism evidence="17">
    <name type="scientific">Pseudictyota dubia</name>
    <dbReference type="NCBI Taxonomy" id="2749911"/>
    <lineage>
        <taxon>Eukaryota</taxon>
        <taxon>Sar</taxon>
        <taxon>Stramenopiles</taxon>
        <taxon>Ochrophyta</taxon>
        <taxon>Bacillariophyta</taxon>
        <taxon>Mediophyceae</taxon>
        <taxon>Biddulphiophycidae</taxon>
        <taxon>Eupodiscales</taxon>
        <taxon>Odontellaceae</taxon>
        <taxon>Pseudictyota</taxon>
    </lineage>
</organism>
<evidence type="ECO:0000313" key="17">
    <source>
        <dbReference type="EMBL" id="CAD8321424.1"/>
    </source>
</evidence>
<evidence type="ECO:0000256" key="1">
    <source>
        <dbReference type="ARBA" id="ARBA00001974"/>
    </source>
</evidence>
<dbReference type="InterPro" id="IPR001199">
    <property type="entry name" value="Cyt_B5-like_heme/steroid-bd"/>
</dbReference>
<evidence type="ECO:0000256" key="10">
    <source>
        <dbReference type="ARBA" id="ARBA00023002"/>
    </source>
</evidence>
<keyword evidence="4" id="KW-0813">Transport</keyword>